<reference evidence="2 3" key="1">
    <citation type="journal article" date="2012" name="J. Bacteriol.">
        <title>Draft genome sequence of Methanobacterium formicicum DSM 3637, an archaebacterium isolated from the methane producer amoeba Pelomyxa palustris.</title>
        <authorList>
            <person name="Gutierrez G."/>
        </authorList>
    </citation>
    <scope>NUCLEOTIDE SEQUENCE [LARGE SCALE GENOMIC DNA]</scope>
    <source>
        <strain evidence="3">DSM 3637 / PP1</strain>
    </source>
</reference>
<feature type="transmembrane region" description="Helical" evidence="1">
    <location>
        <begin position="46"/>
        <end position="67"/>
    </location>
</feature>
<organism evidence="2 3">
    <name type="scientific">Methanobacterium formicicum (strain DSM 3637 / PP1)</name>
    <dbReference type="NCBI Taxonomy" id="1204725"/>
    <lineage>
        <taxon>Archaea</taxon>
        <taxon>Methanobacteriati</taxon>
        <taxon>Methanobacteriota</taxon>
        <taxon>Methanomada group</taxon>
        <taxon>Methanobacteria</taxon>
        <taxon>Methanobacteriales</taxon>
        <taxon>Methanobacteriaceae</taxon>
        <taxon>Methanobacterium</taxon>
    </lineage>
</organism>
<evidence type="ECO:0000313" key="2">
    <source>
        <dbReference type="EMBL" id="EKF86272.1"/>
    </source>
</evidence>
<dbReference type="AlphaFoldDB" id="K2R4Y7"/>
<dbReference type="Proteomes" id="UP000007360">
    <property type="component" value="Unassembled WGS sequence"/>
</dbReference>
<feature type="transmembrane region" description="Helical" evidence="1">
    <location>
        <begin position="277"/>
        <end position="296"/>
    </location>
</feature>
<keyword evidence="3" id="KW-1185">Reference proteome</keyword>
<dbReference type="OrthoDB" id="107590at2157"/>
<dbReference type="PATRIC" id="fig|1204725.3.peg.989"/>
<gene>
    <name evidence="2" type="ORF">A994_04930</name>
</gene>
<evidence type="ECO:0000256" key="1">
    <source>
        <dbReference type="SAM" id="Phobius"/>
    </source>
</evidence>
<accession>K2R4Y7</accession>
<evidence type="ECO:0000313" key="3">
    <source>
        <dbReference type="Proteomes" id="UP000007360"/>
    </source>
</evidence>
<dbReference type="EMBL" id="AMPO01000003">
    <property type="protein sequence ID" value="EKF86272.1"/>
    <property type="molecule type" value="Genomic_DNA"/>
</dbReference>
<feature type="transmembrane region" description="Helical" evidence="1">
    <location>
        <begin position="236"/>
        <end position="257"/>
    </location>
</feature>
<evidence type="ECO:0008006" key="4">
    <source>
        <dbReference type="Google" id="ProtNLM"/>
    </source>
</evidence>
<dbReference type="InterPro" id="IPR025098">
    <property type="entry name" value="DUF4013"/>
</dbReference>
<feature type="transmembrane region" description="Helical" evidence="1">
    <location>
        <begin position="151"/>
        <end position="173"/>
    </location>
</feature>
<keyword evidence="1" id="KW-0472">Membrane</keyword>
<dbReference type="Pfam" id="PF13197">
    <property type="entry name" value="DUF4013"/>
    <property type="match status" value="1"/>
</dbReference>
<proteinExistence type="predicted"/>
<comment type="caution">
    <text evidence="2">The sequence shown here is derived from an EMBL/GenBank/DDBJ whole genome shotgun (WGS) entry which is preliminary data.</text>
</comment>
<protein>
    <recommendedName>
        <fullName evidence="4">Glycerophosphoryl diester phosphodiesterase membrane domain-containing protein</fullName>
    </recommendedName>
</protein>
<keyword evidence="1" id="KW-1133">Transmembrane helix</keyword>
<name>K2R4Y7_METFP</name>
<sequence length="327" mass="37673">MRIKEILTDSLAYPFSNGIRFFVFGIIILISLSQYTVLYLDNMNYLIFICLDVIGFLVVGSFVRGYLFRIISESLTDVDELPDFKDWQKMFIDGIKVFIVNFIYLIPVILISISVLRYSGLADLKTIFAGLSYLNFDLLSYEVFSHFIPVVIALLYLVMIIPVILMAVSNMAYTNGKLSAAFKFREIISNLAKLSWNRSTGFMWYFCYDLIPIIIGFFVLDEILEKIYSIGWKKLIIWYIATGTIFLIITFIGYFMVNISSISILFGLHLCTISNYNILRTLIMPLVLFPYLSIFLSRSTALIYDSAIKSYLGSENYINYQSHEESP</sequence>
<keyword evidence="1" id="KW-0812">Transmembrane</keyword>
<feature type="transmembrane region" description="Helical" evidence="1">
    <location>
        <begin position="21"/>
        <end position="40"/>
    </location>
</feature>
<dbReference type="RefSeq" id="WP_004030232.1">
    <property type="nucleotide sequence ID" value="NZ_AMPO01000003.1"/>
</dbReference>
<feature type="transmembrane region" description="Helical" evidence="1">
    <location>
        <begin position="97"/>
        <end position="118"/>
    </location>
</feature>
<feature type="transmembrane region" description="Helical" evidence="1">
    <location>
        <begin position="202"/>
        <end position="224"/>
    </location>
</feature>